<sequence length="664" mass="78100">MSHKKLLACCVELLDTFNPEENCVEDHLKHFLKKNKSLDENDQTFIVEVFSGCVRYAPIMKVVVDGFYNVKEGKRSLRSERNIYITLCYMTVFRLDELGIVHFSNFVKSQDVNRMHNFFSFFLADENLKKWIKDEWCKHYDPRFTQDNLLRPLHRWMPELEKMISQLADKVANKNNLPKKVVKPATQPQEFNITQPKPRAIPVPERIPKLHKHRPVPESTYRPPKEQALLAEAEEMNRRRAEEILMDANRFQFRAAISEKSAKTKKIMSEIMDEEDSKLDFEKNRARPLPRHVTENIPIKLNTAAILREGALVQKKEDHELKKLLDLEAGAKDASEFLEWQQKMRQKDYDEQLAEIERRRLEGKLSHEEAILARQTLVKENRQKVQDMKEETQQLMQEYVHQRMQDEKEMKRLVEIVMSSHKNAIQAREQLREYKRKIVEEVNIESQELLRQALEDEEEEMKRKFEIIQQIRAMEAVPVVRQKFVDLASTAGHQLLSELSILELKERLGLMKEAQRKAEEEKRDEILTAKQGKDKKLMDTLEQISRHRAETSKAAALRLEKKRATSGKKPEVKDPKLQDLEKKLQEKKAERLREAEKMKIKSDKKSAGRTQELAREKKALEENRWKELERTKEKQAKLVTQGIRPGTRSAQILNRSPAARKVTA</sequence>
<accession>A0A6P4ZNW4</accession>
<dbReference type="PANTHER" id="PTHR34649">
    <property type="entry name" value="CILIA- AND FLAGELLA-ASSOCIATED PROTEIN 99"/>
    <property type="match status" value="1"/>
</dbReference>
<dbReference type="InterPro" id="IPR039341">
    <property type="entry name" value="CFAP99"/>
</dbReference>
<organism evidence="3 4">
    <name type="scientific">Branchiostoma belcheri</name>
    <name type="common">Amphioxus</name>
    <dbReference type="NCBI Taxonomy" id="7741"/>
    <lineage>
        <taxon>Eukaryota</taxon>
        <taxon>Metazoa</taxon>
        <taxon>Chordata</taxon>
        <taxon>Cephalochordata</taxon>
        <taxon>Leptocardii</taxon>
        <taxon>Amphioxiformes</taxon>
        <taxon>Branchiostomatidae</taxon>
        <taxon>Branchiostoma</taxon>
    </lineage>
</organism>
<evidence type="ECO:0000256" key="1">
    <source>
        <dbReference type="SAM" id="Coils"/>
    </source>
</evidence>
<feature type="coiled-coil region" evidence="1">
    <location>
        <begin position="439"/>
        <end position="474"/>
    </location>
</feature>
<evidence type="ECO:0000256" key="2">
    <source>
        <dbReference type="SAM" id="MobiDB-lite"/>
    </source>
</evidence>
<feature type="region of interest" description="Disordered" evidence="2">
    <location>
        <begin position="560"/>
        <end position="664"/>
    </location>
</feature>
<dbReference type="Proteomes" id="UP000515135">
    <property type="component" value="Unplaced"/>
</dbReference>
<evidence type="ECO:0000313" key="4">
    <source>
        <dbReference type="RefSeq" id="XP_019635689.1"/>
    </source>
</evidence>
<reference evidence="4" key="1">
    <citation type="submission" date="2025-08" db="UniProtKB">
        <authorList>
            <consortium name="RefSeq"/>
        </authorList>
    </citation>
    <scope>IDENTIFICATION</scope>
    <source>
        <tissue evidence="4">Gonad</tissue>
    </source>
</reference>
<dbReference type="RefSeq" id="XP_019635689.1">
    <property type="nucleotide sequence ID" value="XM_019780130.1"/>
</dbReference>
<dbReference type="AlphaFoldDB" id="A0A6P4ZNW4"/>
<keyword evidence="3" id="KW-1185">Reference proteome</keyword>
<dbReference type="GeneID" id="109478525"/>
<evidence type="ECO:0000313" key="3">
    <source>
        <dbReference type="Proteomes" id="UP000515135"/>
    </source>
</evidence>
<name>A0A6P4ZNW4_BRABE</name>
<dbReference type="PANTHER" id="PTHR34649:SF1">
    <property type="entry name" value="CILIA- AND FLAGELLA-ASSOCIATED PROTEIN 99"/>
    <property type="match status" value="1"/>
</dbReference>
<keyword evidence="1" id="KW-0175">Coiled coil</keyword>
<gene>
    <name evidence="4" type="primary">LOC109478525</name>
</gene>
<dbReference type="KEGG" id="bbel:109478525"/>
<proteinExistence type="predicted"/>
<dbReference type="OrthoDB" id="10262255at2759"/>
<protein>
    <submittedName>
        <fullName evidence="4">Cilia- and flagella-associated protein 99-like</fullName>
    </submittedName>
</protein>
<feature type="compositionally biased region" description="Basic and acidic residues" evidence="2">
    <location>
        <begin position="560"/>
        <end position="636"/>
    </location>
</feature>